<evidence type="ECO:0000313" key="3">
    <source>
        <dbReference type="Proteomes" id="UP000559027"/>
    </source>
</evidence>
<gene>
    <name evidence="2" type="ORF">D9756_002707</name>
</gene>
<dbReference type="OrthoDB" id="2906425at2759"/>
<sequence>MSQSATISPTAWVPKPQSSWMNRISALVINTLIKIGKYYRRRNNIPDKHRDPFFRTILIHELPFNLIIKFSRQPVKESIATMTAHAMGLPVPRILCYTDQGPQKGGYILMTRIPGETLWDSHRSYSDEELAAIMVEVGDCLQQIRRFRSPYGNAVCGPDGRRIYTRAVPDGTWRRRESPEDFHDDMLICARSEKDDYPEEYAEVGKLKDKSYRVVFAHGDLHLGNIVVKDGHLSGLIDWGDAGWYPEYWDFVLPMPLWSKNWGWIVDLFYSMPGGEAYEQERESFSALAYLVSPLFC</sequence>
<dbReference type="InterPro" id="IPR051678">
    <property type="entry name" value="AGP_Transferase"/>
</dbReference>
<accession>A0A8H5LM24</accession>
<proteinExistence type="predicted"/>
<dbReference type="Pfam" id="PF01636">
    <property type="entry name" value="APH"/>
    <property type="match status" value="1"/>
</dbReference>
<dbReference type="CDD" id="cd05120">
    <property type="entry name" value="APH_ChoK_like"/>
    <property type="match status" value="1"/>
</dbReference>
<dbReference type="SUPFAM" id="SSF56112">
    <property type="entry name" value="Protein kinase-like (PK-like)"/>
    <property type="match status" value="1"/>
</dbReference>
<evidence type="ECO:0000259" key="1">
    <source>
        <dbReference type="Pfam" id="PF01636"/>
    </source>
</evidence>
<organism evidence="2 3">
    <name type="scientific">Leucocoprinus leucothites</name>
    <dbReference type="NCBI Taxonomy" id="201217"/>
    <lineage>
        <taxon>Eukaryota</taxon>
        <taxon>Fungi</taxon>
        <taxon>Dikarya</taxon>
        <taxon>Basidiomycota</taxon>
        <taxon>Agaricomycotina</taxon>
        <taxon>Agaricomycetes</taxon>
        <taxon>Agaricomycetidae</taxon>
        <taxon>Agaricales</taxon>
        <taxon>Agaricineae</taxon>
        <taxon>Agaricaceae</taxon>
        <taxon>Leucocoprinus</taxon>
    </lineage>
</organism>
<dbReference type="InterPro" id="IPR011009">
    <property type="entry name" value="Kinase-like_dom_sf"/>
</dbReference>
<dbReference type="EMBL" id="JAACJO010000002">
    <property type="protein sequence ID" value="KAF5362094.1"/>
    <property type="molecule type" value="Genomic_DNA"/>
</dbReference>
<dbReference type="AlphaFoldDB" id="A0A8H5LM24"/>
<comment type="caution">
    <text evidence="2">The sequence shown here is derived from an EMBL/GenBank/DDBJ whole genome shotgun (WGS) entry which is preliminary data.</text>
</comment>
<dbReference type="PANTHER" id="PTHR21310">
    <property type="entry name" value="AMINOGLYCOSIDE PHOSPHOTRANSFERASE-RELATED-RELATED"/>
    <property type="match status" value="1"/>
</dbReference>
<feature type="domain" description="Aminoglycoside phosphotransferase" evidence="1">
    <location>
        <begin position="84"/>
        <end position="253"/>
    </location>
</feature>
<dbReference type="InterPro" id="IPR002575">
    <property type="entry name" value="Aminoglycoside_PTrfase"/>
</dbReference>
<dbReference type="Proteomes" id="UP000559027">
    <property type="component" value="Unassembled WGS sequence"/>
</dbReference>
<dbReference type="PANTHER" id="PTHR21310:SF55">
    <property type="entry name" value="AMINOGLYCOSIDE PHOSPHOTRANSFERASE DOMAIN-CONTAINING PROTEIN"/>
    <property type="match status" value="1"/>
</dbReference>
<evidence type="ECO:0000313" key="2">
    <source>
        <dbReference type="EMBL" id="KAF5362094.1"/>
    </source>
</evidence>
<name>A0A8H5LM24_9AGAR</name>
<reference evidence="2 3" key="1">
    <citation type="journal article" date="2020" name="ISME J.">
        <title>Uncovering the hidden diversity of litter-decomposition mechanisms in mushroom-forming fungi.</title>
        <authorList>
            <person name="Floudas D."/>
            <person name="Bentzer J."/>
            <person name="Ahren D."/>
            <person name="Johansson T."/>
            <person name="Persson P."/>
            <person name="Tunlid A."/>
        </authorList>
    </citation>
    <scope>NUCLEOTIDE SEQUENCE [LARGE SCALE GENOMIC DNA]</scope>
    <source>
        <strain evidence="2 3">CBS 146.42</strain>
    </source>
</reference>
<dbReference type="Gene3D" id="3.90.1200.10">
    <property type="match status" value="1"/>
</dbReference>
<protein>
    <recommendedName>
        <fullName evidence="1">Aminoglycoside phosphotransferase domain-containing protein</fullName>
    </recommendedName>
</protein>
<keyword evidence="3" id="KW-1185">Reference proteome</keyword>